<feature type="chain" id="PRO_5043539526" description="EGF-like domain-containing protein" evidence="3">
    <location>
        <begin position="24"/>
        <end position="495"/>
    </location>
</feature>
<reference evidence="5" key="1">
    <citation type="submission" date="2024-06" db="EMBL/GenBank/DDBJ databases">
        <authorList>
            <person name="Liu X."/>
            <person name="Lenzi L."/>
            <person name="Haldenby T S."/>
            <person name="Uol C."/>
        </authorList>
    </citation>
    <scope>NUCLEOTIDE SEQUENCE</scope>
</reference>
<name>A0AAV2TAX2_CALDB</name>
<keyword evidence="3" id="KW-0732">Signal</keyword>
<dbReference type="Pfam" id="PF00090">
    <property type="entry name" value="TSP_1"/>
    <property type="match status" value="1"/>
</dbReference>
<evidence type="ECO:0000256" key="3">
    <source>
        <dbReference type="SAM" id="SignalP"/>
    </source>
</evidence>
<evidence type="ECO:0000256" key="2">
    <source>
        <dbReference type="SAM" id="Phobius"/>
    </source>
</evidence>
<feature type="domain" description="EGF-like" evidence="4">
    <location>
        <begin position="329"/>
        <end position="366"/>
    </location>
</feature>
<keyword evidence="1" id="KW-0245">EGF-like domain</keyword>
<feature type="transmembrane region" description="Helical" evidence="2">
    <location>
        <begin position="448"/>
        <end position="470"/>
    </location>
</feature>
<evidence type="ECO:0000259" key="4">
    <source>
        <dbReference type="PROSITE" id="PS50026"/>
    </source>
</evidence>
<dbReference type="InterPro" id="IPR000742">
    <property type="entry name" value="EGF"/>
</dbReference>
<dbReference type="PROSITE" id="PS01186">
    <property type="entry name" value="EGF_2"/>
    <property type="match status" value="1"/>
</dbReference>
<dbReference type="SMART" id="SM00181">
    <property type="entry name" value="EGF"/>
    <property type="match status" value="3"/>
</dbReference>
<dbReference type="PROSITE" id="PS50026">
    <property type="entry name" value="EGF_3"/>
    <property type="match status" value="1"/>
</dbReference>
<dbReference type="AlphaFoldDB" id="A0AAV2TAX2"/>
<dbReference type="InterPro" id="IPR036383">
    <property type="entry name" value="TSP1_rpt_sf"/>
</dbReference>
<dbReference type="EMBL" id="CAXLJL010000156">
    <property type="protein sequence ID" value="CAL5133214.1"/>
    <property type="molecule type" value="Genomic_DNA"/>
</dbReference>
<evidence type="ECO:0000313" key="6">
    <source>
        <dbReference type="Proteomes" id="UP001497525"/>
    </source>
</evidence>
<keyword evidence="2" id="KW-0472">Membrane</keyword>
<dbReference type="PROSITE" id="PS00022">
    <property type="entry name" value="EGF_1"/>
    <property type="match status" value="2"/>
</dbReference>
<keyword evidence="1" id="KW-1015">Disulfide bond</keyword>
<gene>
    <name evidence="5" type="ORF">CDAUBV1_LOCUS6484</name>
</gene>
<comment type="caution">
    <text evidence="5">The sequence shown here is derived from an EMBL/GenBank/DDBJ whole genome shotgun (WGS) entry which is preliminary data.</text>
</comment>
<dbReference type="Proteomes" id="UP001497525">
    <property type="component" value="Unassembled WGS sequence"/>
</dbReference>
<comment type="caution">
    <text evidence="1">Lacks conserved residue(s) required for the propagation of feature annotation.</text>
</comment>
<evidence type="ECO:0000256" key="1">
    <source>
        <dbReference type="PROSITE-ProRule" id="PRU00076"/>
    </source>
</evidence>
<sequence length="495" mass="56101">MFCVHPYFSVLLILFTSAFHTEAVRQAFCTKVGSNQLTLDNLDILYPFFGDHENTLERMTREENLKKFKPICGDSCLKLNTANQTCRIHLRRRFVNVLCKLNAYFNNRLCRYPGLEKPFLNYKDGHFDPWNQMLYTTSCLLMCLACAGVPGSKDVLYRICPDPCRLQRACSYTNCTQTGVMEHEFVCKCQEPKERWDPEVKQCIPAYIYQLRRSPPEPFNDLCNMSNCNPDGTLTCFGTNQGISCICKSHYEGLLCTELKDACRTRIQHPHQPNGGLLAAGDIACNTGSGGNKCFSTVSPEGYLSYKCTCNISSWMPNPELPYDNCQRKASACDSIVCVKGRCITDRMGTTPNCLCSPGYGGKACTYWVGVWSEWSPWDRCRPACGGPRYSVRTRDCLSMNESSLFPRDCVGSAIEYAACDDHPCSNMEVSFMEAYFALRQLTMVKSIAVAIIMCLITTFLWWFFFRTALSKLIQHTMRLAVAVFGNRPQNEDEE</sequence>
<protein>
    <recommendedName>
        <fullName evidence="4">EGF-like domain-containing protein</fullName>
    </recommendedName>
</protein>
<evidence type="ECO:0000313" key="5">
    <source>
        <dbReference type="EMBL" id="CAL5133214.1"/>
    </source>
</evidence>
<dbReference type="PROSITE" id="PS50092">
    <property type="entry name" value="TSP1"/>
    <property type="match status" value="1"/>
</dbReference>
<dbReference type="Gene3D" id="2.20.100.10">
    <property type="entry name" value="Thrombospondin type-1 (TSP1) repeat"/>
    <property type="match status" value="1"/>
</dbReference>
<dbReference type="InterPro" id="IPR000884">
    <property type="entry name" value="TSP1_rpt"/>
</dbReference>
<proteinExistence type="predicted"/>
<organism evidence="5 6">
    <name type="scientific">Calicophoron daubneyi</name>
    <name type="common">Rumen fluke</name>
    <name type="synonym">Paramphistomum daubneyi</name>
    <dbReference type="NCBI Taxonomy" id="300641"/>
    <lineage>
        <taxon>Eukaryota</taxon>
        <taxon>Metazoa</taxon>
        <taxon>Spiralia</taxon>
        <taxon>Lophotrochozoa</taxon>
        <taxon>Platyhelminthes</taxon>
        <taxon>Trematoda</taxon>
        <taxon>Digenea</taxon>
        <taxon>Plagiorchiida</taxon>
        <taxon>Pronocephalata</taxon>
        <taxon>Paramphistomoidea</taxon>
        <taxon>Paramphistomidae</taxon>
        <taxon>Calicophoron</taxon>
    </lineage>
</organism>
<keyword evidence="2" id="KW-1133">Transmembrane helix</keyword>
<feature type="signal peptide" evidence="3">
    <location>
        <begin position="1"/>
        <end position="23"/>
    </location>
</feature>
<keyword evidence="2" id="KW-0812">Transmembrane</keyword>
<feature type="disulfide bond" evidence="1">
    <location>
        <begin position="333"/>
        <end position="343"/>
    </location>
</feature>
<dbReference type="SUPFAM" id="SSF82895">
    <property type="entry name" value="TSP-1 type 1 repeat"/>
    <property type="match status" value="1"/>
</dbReference>
<feature type="disulfide bond" evidence="1">
    <location>
        <begin position="356"/>
        <end position="365"/>
    </location>
</feature>
<accession>A0AAV2TAX2</accession>